<dbReference type="FunFam" id="3.40.50.1100:FF:000096">
    <property type="entry name" value="Related to cysteine synthase"/>
    <property type="match status" value="1"/>
</dbReference>
<dbReference type="Pfam" id="PF00069">
    <property type="entry name" value="Pkinase"/>
    <property type="match status" value="2"/>
</dbReference>
<evidence type="ECO:0000256" key="2">
    <source>
        <dbReference type="ARBA" id="ARBA00012681"/>
    </source>
</evidence>
<gene>
    <name evidence="17" type="ORF">DYB36_008196</name>
</gene>
<keyword evidence="4 14" id="KW-0812">Transmembrane</keyword>
<dbReference type="GO" id="GO:0005741">
    <property type="term" value="C:mitochondrial outer membrane"/>
    <property type="evidence" value="ECO:0007669"/>
    <property type="project" value="UniProtKB-SubCell"/>
</dbReference>
<evidence type="ECO:0000256" key="14">
    <source>
        <dbReference type="SAM" id="Phobius"/>
    </source>
</evidence>
<dbReference type="Gene3D" id="1.10.510.10">
    <property type="entry name" value="Transferase(Phosphotransferase) domain 1"/>
    <property type="match status" value="2"/>
</dbReference>
<keyword evidence="8 14" id="KW-1133">Transmembrane helix</keyword>
<evidence type="ECO:0000256" key="9">
    <source>
        <dbReference type="ARBA" id="ARBA00023128"/>
    </source>
</evidence>
<feature type="transmembrane region" description="Helical" evidence="14">
    <location>
        <begin position="243"/>
        <end position="264"/>
    </location>
</feature>
<dbReference type="Gene3D" id="3.40.50.1100">
    <property type="match status" value="2"/>
</dbReference>
<dbReference type="InterPro" id="IPR036052">
    <property type="entry name" value="TrpB-like_PALP_sf"/>
</dbReference>
<dbReference type="InterPro" id="IPR050214">
    <property type="entry name" value="Cys_Synth/Cystath_Beta-Synth"/>
</dbReference>
<evidence type="ECO:0000256" key="3">
    <source>
        <dbReference type="ARBA" id="ARBA00022679"/>
    </source>
</evidence>
<dbReference type="InterPro" id="IPR008271">
    <property type="entry name" value="Ser/Thr_kinase_AS"/>
</dbReference>
<evidence type="ECO:0000256" key="4">
    <source>
        <dbReference type="ARBA" id="ARBA00022692"/>
    </source>
</evidence>
<evidence type="ECO:0000256" key="6">
    <source>
        <dbReference type="ARBA" id="ARBA00022787"/>
    </source>
</evidence>
<dbReference type="PROSITE" id="PS50011">
    <property type="entry name" value="PROTEIN_KINASE_DOM"/>
    <property type="match status" value="1"/>
</dbReference>
<evidence type="ECO:0000256" key="1">
    <source>
        <dbReference type="ARBA" id="ARBA00004572"/>
    </source>
</evidence>
<proteinExistence type="predicted"/>
<evidence type="ECO:0000256" key="8">
    <source>
        <dbReference type="ARBA" id="ARBA00022989"/>
    </source>
</evidence>
<keyword evidence="6" id="KW-1000">Mitochondrion outer membrane</keyword>
<keyword evidence="7 13" id="KW-0067">ATP-binding</keyword>
<evidence type="ECO:0000256" key="15">
    <source>
        <dbReference type="SAM" id="SignalP"/>
    </source>
</evidence>
<evidence type="ECO:0000256" key="13">
    <source>
        <dbReference type="PROSITE-ProRule" id="PRU10141"/>
    </source>
</evidence>
<dbReference type="EMBL" id="QUSZ01007381">
    <property type="protein sequence ID" value="RHY02728.1"/>
    <property type="molecule type" value="Genomic_DNA"/>
</dbReference>
<evidence type="ECO:0000256" key="5">
    <source>
        <dbReference type="ARBA" id="ARBA00022741"/>
    </source>
</evidence>
<dbReference type="InterPro" id="IPR017441">
    <property type="entry name" value="Protein_kinase_ATP_BS"/>
</dbReference>
<dbReference type="PANTHER" id="PTHR10314">
    <property type="entry name" value="CYSTATHIONINE BETA-SYNTHASE"/>
    <property type="match status" value="1"/>
</dbReference>
<dbReference type="SUPFAM" id="SSF56112">
    <property type="entry name" value="Protein kinase-like (PK-like)"/>
    <property type="match status" value="1"/>
</dbReference>
<comment type="catalytic activity">
    <reaction evidence="11">
        <text>O-acetyl-L-serine + hydrogen sulfide = L-cysteine + acetate</text>
        <dbReference type="Rhea" id="RHEA:14829"/>
        <dbReference type="ChEBI" id="CHEBI:29919"/>
        <dbReference type="ChEBI" id="CHEBI:30089"/>
        <dbReference type="ChEBI" id="CHEBI:35235"/>
        <dbReference type="ChEBI" id="CHEBI:58340"/>
        <dbReference type="EC" id="2.5.1.47"/>
    </reaction>
</comment>
<evidence type="ECO:0000256" key="12">
    <source>
        <dbReference type="ARBA" id="ARBA00078545"/>
    </source>
</evidence>
<dbReference type="InterPro" id="IPR000719">
    <property type="entry name" value="Prot_kinase_dom"/>
</dbReference>
<dbReference type="AlphaFoldDB" id="A0A397AA30"/>
<evidence type="ECO:0000313" key="18">
    <source>
        <dbReference type="Proteomes" id="UP000265427"/>
    </source>
</evidence>
<dbReference type="GO" id="GO:0004674">
    <property type="term" value="F:protein serine/threonine kinase activity"/>
    <property type="evidence" value="ECO:0007669"/>
    <property type="project" value="UniProtKB-KW"/>
</dbReference>
<keyword evidence="9" id="KW-0496">Mitochondrion</keyword>
<feature type="chain" id="PRO_5017319830" description="cysteine synthase" evidence="15">
    <location>
        <begin position="20"/>
        <end position="911"/>
    </location>
</feature>
<dbReference type="GO" id="GO:0005524">
    <property type="term" value="F:ATP binding"/>
    <property type="evidence" value="ECO:0007669"/>
    <property type="project" value="UniProtKB-UniRule"/>
</dbReference>
<dbReference type="CDD" id="cd01561">
    <property type="entry name" value="CBS_like"/>
    <property type="match status" value="1"/>
</dbReference>
<dbReference type="SUPFAM" id="SSF53686">
    <property type="entry name" value="Tryptophan synthase beta subunit-like PLP-dependent enzymes"/>
    <property type="match status" value="1"/>
</dbReference>
<evidence type="ECO:0000259" key="16">
    <source>
        <dbReference type="PROSITE" id="PS50011"/>
    </source>
</evidence>
<feature type="domain" description="Protein kinase" evidence="16">
    <location>
        <begin position="311"/>
        <end position="636"/>
    </location>
</feature>
<dbReference type="InterPro" id="IPR001926">
    <property type="entry name" value="TrpB-like_PALP"/>
</dbReference>
<dbReference type="SMART" id="SM00220">
    <property type="entry name" value="S_TKc"/>
    <property type="match status" value="1"/>
</dbReference>
<dbReference type="EC" id="2.5.1.47" evidence="2"/>
<evidence type="ECO:0000256" key="10">
    <source>
        <dbReference type="ARBA" id="ARBA00023136"/>
    </source>
</evidence>
<keyword evidence="3" id="KW-0808">Transferase</keyword>
<keyword evidence="10 14" id="KW-0472">Membrane</keyword>
<reference evidence="17 18" key="1">
    <citation type="submission" date="2018-08" db="EMBL/GenBank/DDBJ databases">
        <title>Aphanomyces genome sequencing and annotation.</title>
        <authorList>
            <person name="Minardi D."/>
            <person name="Oidtmann B."/>
            <person name="Van Der Giezen M."/>
            <person name="Studholme D.J."/>
        </authorList>
    </citation>
    <scope>NUCLEOTIDE SEQUENCE [LARGE SCALE GENOMIC DNA]</scope>
    <source>
        <strain evidence="17 18">Kv</strain>
    </source>
</reference>
<name>A0A397AA30_APHAT</name>
<feature type="binding site" evidence="13">
    <location>
        <position position="343"/>
    </location>
    <ligand>
        <name>ATP</name>
        <dbReference type="ChEBI" id="CHEBI:30616"/>
    </ligand>
</feature>
<comment type="subcellular location">
    <subcellularLocation>
        <location evidence="1">Mitochondrion outer membrane</location>
        <topology evidence="1">Single-pass membrane protein</topology>
    </subcellularLocation>
</comment>
<feature type="signal peptide" evidence="15">
    <location>
        <begin position="1"/>
        <end position="19"/>
    </location>
</feature>
<protein>
    <recommendedName>
        <fullName evidence="2">cysteine synthase</fullName>
        <ecNumber evidence="2">2.5.1.47</ecNumber>
    </recommendedName>
    <alternativeName>
        <fullName evidence="12">Cysteine synthase-like protein</fullName>
    </alternativeName>
</protein>
<organism evidence="17 18">
    <name type="scientific">Aphanomyces astaci</name>
    <name type="common">Crayfish plague agent</name>
    <dbReference type="NCBI Taxonomy" id="112090"/>
    <lineage>
        <taxon>Eukaryota</taxon>
        <taxon>Sar</taxon>
        <taxon>Stramenopiles</taxon>
        <taxon>Oomycota</taxon>
        <taxon>Saprolegniomycetes</taxon>
        <taxon>Saprolegniales</taxon>
        <taxon>Verrucalvaceae</taxon>
        <taxon>Aphanomyces</taxon>
    </lineage>
</organism>
<keyword evidence="5 13" id="KW-0547">Nucleotide-binding</keyword>
<dbReference type="GO" id="GO:0004124">
    <property type="term" value="F:cysteine synthase activity"/>
    <property type="evidence" value="ECO:0007669"/>
    <property type="project" value="UniProtKB-EC"/>
</dbReference>
<evidence type="ECO:0000313" key="17">
    <source>
        <dbReference type="EMBL" id="RHY02728.1"/>
    </source>
</evidence>
<dbReference type="PROSITE" id="PS00108">
    <property type="entry name" value="PROTEIN_KINASE_ST"/>
    <property type="match status" value="1"/>
</dbReference>
<dbReference type="VEuPathDB" id="FungiDB:H257_12613"/>
<keyword evidence="15" id="KW-0732">Signal</keyword>
<dbReference type="Proteomes" id="UP000265427">
    <property type="component" value="Unassembled WGS sequence"/>
</dbReference>
<accession>A0A397AA30</accession>
<dbReference type="InterPro" id="IPR011009">
    <property type="entry name" value="Kinase-like_dom_sf"/>
</dbReference>
<dbReference type="PROSITE" id="PS00107">
    <property type="entry name" value="PROTEIN_KINASE_ATP"/>
    <property type="match status" value="1"/>
</dbReference>
<dbReference type="Pfam" id="PF00291">
    <property type="entry name" value="PALP"/>
    <property type="match status" value="1"/>
</dbReference>
<evidence type="ECO:0000256" key="7">
    <source>
        <dbReference type="ARBA" id="ARBA00022840"/>
    </source>
</evidence>
<evidence type="ECO:0000256" key="11">
    <source>
        <dbReference type="ARBA" id="ARBA00047931"/>
    </source>
</evidence>
<comment type="caution">
    <text evidence="17">The sequence shown here is derived from an EMBL/GenBank/DDBJ whole genome shotgun (WGS) entry which is preliminary data.</text>
</comment>
<sequence length="911" mass="100659">MKASFVAVVVAAYAHAAWAHPWKGNKSFKINDTNVTLLNTFWATSPGLNKKAPVNVTTYSTDCKDVEFQADRRWDNCTEERITCIWFPNGTVGRGSNCRKVTRYGSADYGQVNAFRGGSGSVDRKFDNVTGTNVSTTLFPSHITVEHIEGFPTYVETMFLWNTNITAFYANESQFLLLSNVSTTCEGLSDDGSGDNGDHDYCERLLSHNATNATCKGHVRIEWLHGKYPICIIPDDKRPLNKVTIICAVTIAAGVLVVGVALLAHWRKVQRRHKWYNDSGAYCEDQTATVVTNDIRTDKLISSYRIPPDRIDRGVEIGRGGYGVVYVATIKYGGKATRQVAMKRLLPERTHNPTDVETFMDEIRTCSSIFHPNIVEFVGVTWTTLSNVSLLTEFMAAGDVWSLIEADHRRRRRAIEWHIQPDTLSVDLDDLSTFLSGPDAVYDDEEGPDHMQAHSRFSKFSILCSVVDALVYLHSLPVPIIHRDIKARNVLVNDVGHVKLSDFGTSREGTMDYTMTSEIGTIPWIAPEILKGVRYTEMADIYSVGVLISELDTGEVPYSTMETTSPNDKYPRVAKTKIMMMVVAGDLRPCVTHECPNIIYDVIRRCAKAEFLNPGGSSKDRVAKGIIEDAEARGLLGPGGTIVEGTSGSTGISLALLARAKEKGELLQKFGATVEFVKPASIVNAKHYVNQARRRASEIPGGYFADQFENLANTDIHYRTTGREIWQQTHGALDAFVMSAGTGGTIAGVSRYLKEMNPAIQIVLADPPGSSLYNKVQHNVCYAPQQSERTVRRHRYDTVAEGIGIDRLTANFLLAHVDDAYVVSDADAVNMARHLLREDGLFVGSSSAVNCVAAVRLAKKLGPGHEIVTVLCDSGQRHLTKFWNDDHLKAEWQLEATATDLSFVDISTGQP</sequence>